<dbReference type="PANTHER" id="PTHR36361">
    <property type="entry name" value="PROTEIN APEM9"/>
    <property type="match status" value="1"/>
</dbReference>
<dbReference type="InterPro" id="IPR034571">
    <property type="entry name" value="APEM9"/>
</dbReference>
<dbReference type="PANTHER" id="PTHR36361:SF1">
    <property type="entry name" value="PROTEIN APEM9"/>
    <property type="match status" value="1"/>
</dbReference>
<reference evidence="3" key="2">
    <citation type="submission" date="2019-07" db="EMBL/GenBank/DDBJ databases">
        <authorList>
            <person name="Yang Y."/>
            <person name="Bocs S."/>
            <person name="Baudouin L."/>
        </authorList>
    </citation>
    <scope>NUCLEOTIDE SEQUENCE</scope>
    <source>
        <tissue evidence="3">Spear leaf of Hainan Tall coconut</tissue>
    </source>
</reference>
<evidence type="ECO:0000313" key="4">
    <source>
        <dbReference type="Proteomes" id="UP000797356"/>
    </source>
</evidence>
<dbReference type="GO" id="GO:0015919">
    <property type="term" value="P:peroxisomal membrane transport"/>
    <property type="evidence" value="ECO:0007669"/>
    <property type="project" value="InterPro"/>
</dbReference>
<evidence type="ECO:0000256" key="1">
    <source>
        <dbReference type="SAM" id="MobiDB-lite"/>
    </source>
</evidence>
<keyword evidence="2" id="KW-0472">Membrane</keyword>
<proteinExistence type="predicted"/>
<protein>
    <submittedName>
        <fullName evidence="3">Protein APEM9</fullName>
    </submittedName>
</protein>
<dbReference type="Proteomes" id="UP000797356">
    <property type="component" value="Chromosome 2"/>
</dbReference>
<evidence type="ECO:0000256" key="2">
    <source>
        <dbReference type="SAM" id="Phobius"/>
    </source>
</evidence>
<name>A0A8K0MYD7_COCNU</name>
<gene>
    <name evidence="3" type="ORF">COCNU_02G019820</name>
</gene>
<feature type="transmembrane region" description="Helical" evidence="2">
    <location>
        <begin position="293"/>
        <end position="314"/>
    </location>
</feature>
<reference evidence="3" key="1">
    <citation type="journal article" date="2017" name="Gigascience">
        <title>The genome draft of coconut (Cocos nucifera).</title>
        <authorList>
            <person name="Xiao Y."/>
            <person name="Xu P."/>
            <person name="Fan H."/>
            <person name="Baudouin L."/>
            <person name="Xia W."/>
            <person name="Bocs S."/>
            <person name="Xu J."/>
            <person name="Li Q."/>
            <person name="Guo A."/>
            <person name="Zhou L."/>
            <person name="Li J."/>
            <person name="Wu Y."/>
            <person name="Ma Z."/>
            <person name="Armero A."/>
            <person name="Issali A.E."/>
            <person name="Liu N."/>
            <person name="Peng M."/>
            <person name="Yang Y."/>
        </authorList>
    </citation>
    <scope>NUCLEOTIDE SEQUENCE</scope>
    <source>
        <tissue evidence="3">Spear leaf of Hainan Tall coconut</tissue>
    </source>
</reference>
<keyword evidence="2" id="KW-0812">Transmembrane</keyword>
<evidence type="ECO:0000313" key="3">
    <source>
        <dbReference type="EMBL" id="KAG1332014.1"/>
    </source>
</evidence>
<dbReference type="AlphaFoldDB" id="A0A8K0MYD7"/>
<feature type="compositionally biased region" description="Polar residues" evidence="1">
    <location>
        <begin position="233"/>
        <end position="242"/>
    </location>
</feature>
<feature type="region of interest" description="Disordered" evidence="1">
    <location>
        <begin position="233"/>
        <end position="256"/>
    </location>
</feature>
<dbReference type="OrthoDB" id="1919407at2759"/>
<sequence>MAAALSETWKAIDVSESCLVCCMFEDAASLSSSILRQIHATPSSEAIDDNEVAEMMVSAGMVFVQSLREMGRTSELLIELESLYGSVAAIPVQVFLAGASMQMSGGILANLREIFEEFLSKWKYLDGNVYVLTEAEPRSSSAGGIRQSIMNAERYSEVAEVYTITLLGMILHNSDLAICWTERAELPEEKRQDMLRRLHSLRCAKASSSSPGPRTINSIEKTGCLSAFDTGSTPSGVENYSKTIKPLSHSNGDKSKADSFNSINPTIRRISDRIHPCLWWFRTVNLRLGNIHLVLQHGKLMLLGPLIFLTYYILRKKGAVWKRMVAKGASSIRSALIDAWQLAFSVQVNPLAAVQQMPSGLLGSGSR</sequence>
<organism evidence="3 4">
    <name type="scientific">Cocos nucifera</name>
    <name type="common">Coconut palm</name>
    <dbReference type="NCBI Taxonomy" id="13894"/>
    <lineage>
        <taxon>Eukaryota</taxon>
        <taxon>Viridiplantae</taxon>
        <taxon>Streptophyta</taxon>
        <taxon>Embryophyta</taxon>
        <taxon>Tracheophyta</taxon>
        <taxon>Spermatophyta</taxon>
        <taxon>Magnoliopsida</taxon>
        <taxon>Liliopsida</taxon>
        <taxon>Arecaceae</taxon>
        <taxon>Arecoideae</taxon>
        <taxon>Cocoseae</taxon>
        <taxon>Attaleinae</taxon>
        <taxon>Cocos</taxon>
    </lineage>
</organism>
<accession>A0A8K0MYD7</accession>
<dbReference type="EMBL" id="CM017873">
    <property type="protein sequence ID" value="KAG1332014.1"/>
    <property type="molecule type" value="Genomic_DNA"/>
</dbReference>
<keyword evidence="2" id="KW-1133">Transmembrane helix</keyword>
<keyword evidence="4" id="KW-1185">Reference proteome</keyword>
<comment type="caution">
    <text evidence="3">The sequence shown here is derived from an EMBL/GenBank/DDBJ whole genome shotgun (WGS) entry which is preliminary data.</text>
</comment>